<name>A0ABX5FD95_9BURK</name>
<keyword evidence="5 7" id="KW-0449">Lipoprotein</keyword>
<keyword evidence="1" id="KW-0732">Signal</keyword>
<sequence>MSEYFSLSRRGFLSQIVAFTSVLGLHGCGFQMRNAKEYAFKRLYIMTSNRQLALDITRNISYGSRSTIVVDTPQNADARLEILSISETRKPLSLNAAVQTREYELRSTTEFQLVTPDGRPIIERSQITMSRNLPYSDSEAAARDTESILLYRDMMRATVDQIIRRLESVKVLPTLLGN</sequence>
<reference evidence="7 8" key="1">
    <citation type="journal article" date="2017" name="Front. Microbiol.">
        <title>Genome of Ca. Pandoraea novymonadis, an Endosymbiotic Bacterium of the Trypanosomatid Novymonas esmeraldas.</title>
        <authorList>
            <person name="Kostygov A.Y."/>
            <person name="Butenko A."/>
            <person name="Nenarokova A."/>
            <person name="Tashyreva D."/>
            <person name="Flegontov P."/>
            <person name="Lukes J."/>
            <person name="Yurchenko V."/>
        </authorList>
    </citation>
    <scope>NUCLEOTIDE SEQUENCE [LARGE SCALE GENOMIC DNA]</scope>
    <source>
        <strain evidence="7 8">E262</strain>
    </source>
</reference>
<accession>A0ABX5FD95</accession>
<dbReference type="EMBL" id="MUHY01000002">
    <property type="protein sequence ID" value="PSB91705.1"/>
    <property type="molecule type" value="Genomic_DNA"/>
</dbReference>
<dbReference type="HAMAP" id="MF_01186">
    <property type="entry name" value="LPS_assembly_LptE"/>
    <property type="match status" value="1"/>
</dbReference>
<comment type="caution">
    <text evidence="7">The sequence shown here is derived from an EMBL/GenBank/DDBJ whole genome shotgun (WGS) entry which is preliminary data.</text>
</comment>
<dbReference type="PANTHER" id="PTHR38098">
    <property type="entry name" value="LPS-ASSEMBLY LIPOPROTEIN LPTE"/>
    <property type="match status" value="1"/>
</dbReference>
<evidence type="ECO:0000256" key="3">
    <source>
        <dbReference type="ARBA" id="ARBA00023139"/>
    </source>
</evidence>
<organism evidence="7 8">
    <name type="scientific">Candidatus Pandoraea novymonadis</name>
    <dbReference type="NCBI Taxonomy" id="1808959"/>
    <lineage>
        <taxon>Bacteria</taxon>
        <taxon>Pseudomonadati</taxon>
        <taxon>Pseudomonadota</taxon>
        <taxon>Betaproteobacteria</taxon>
        <taxon>Burkholderiales</taxon>
        <taxon>Burkholderiaceae</taxon>
        <taxon>Pandoraea</taxon>
    </lineage>
</organism>
<gene>
    <name evidence="6 7" type="primary">lptE</name>
    <name evidence="7" type="ORF">BZL35_00747</name>
</gene>
<evidence type="ECO:0000256" key="6">
    <source>
        <dbReference type="HAMAP-Rule" id="MF_01186"/>
    </source>
</evidence>
<evidence type="ECO:0000256" key="5">
    <source>
        <dbReference type="ARBA" id="ARBA00023288"/>
    </source>
</evidence>
<dbReference type="Pfam" id="PF04390">
    <property type="entry name" value="LptE"/>
    <property type="match status" value="1"/>
</dbReference>
<protein>
    <recommendedName>
        <fullName evidence="6">LPS-assembly lipoprotein LptE</fullName>
    </recommendedName>
</protein>
<evidence type="ECO:0000313" key="8">
    <source>
        <dbReference type="Proteomes" id="UP000242660"/>
    </source>
</evidence>
<keyword evidence="4 6" id="KW-0998">Cell outer membrane</keyword>
<dbReference type="PANTHER" id="PTHR38098:SF1">
    <property type="entry name" value="LPS-ASSEMBLY LIPOPROTEIN LPTE"/>
    <property type="match status" value="1"/>
</dbReference>
<comment type="function">
    <text evidence="6">Together with LptD, is involved in the assembly of lipopolysaccharide (LPS) at the surface of the outer membrane. Required for the proper assembly of LptD. Binds LPS and may serve as the LPS recognition site at the outer membrane.</text>
</comment>
<keyword evidence="2 6" id="KW-0472">Membrane</keyword>
<comment type="similarity">
    <text evidence="6">Belongs to the LptE lipoprotein family.</text>
</comment>
<dbReference type="Gene3D" id="3.30.160.150">
    <property type="entry name" value="Lipoprotein like domain"/>
    <property type="match status" value="1"/>
</dbReference>
<proteinExistence type="inferred from homology"/>
<evidence type="ECO:0000313" key="7">
    <source>
        <dbReference type="EMBL" id="PSB91705.1"/>
    </source>
</evidence>
<dbReference type="InterPro" id="IPR007485">
    <property type="entry name" value="LPS_assembly_LptE"/>
</dbReference>
<dbReference type="Proteomes" id="UP000242660">
    <property type="component" value="Unassembled WGS sequence"/>
</dbReference>
<dbReference type="RefSeq" id="WP_106182894.1">
    <property type="nucleotide sequence ID" value="NZ_MUHY01000002.1"/>
</dbReference>
<evidence type="ECO:0000256" key="2">
    <source>
        <dbReference type="ARBA" id="ARBA00023136"/>
    </source>
</evidence>
<keyword evidence="3" id="KW-0564">Palmitate</keyword>
<comment type="subunit">
    <text evidence="6">Component of the lipopolysaccharide transport and assembly complex. Interacts with LptD.</text>
</comment>
<evidence type="ECO:0000256" key="1">
    <source>
        <dbReference type="ARBA" id="ARBA00022729"/>
    </source>
</evidence>
<keyword evidence="8" id="KW-1185">Reference proteome</keyword>
<evidence type="ECO:0000256" key="4">
    <source>
        <dbReference type="ARBA" id="ARBA00023237"/>
    </source>
</evidence>